<accession>A0A6A7C885</accession>
<evidence type="ECO:0000259" key="1">
    <source>
        <dbReference type="Pfam" id="PF08450"/>
    </source>
</evidence>
<feature type="domain" description="SMP-30/Gluconolactonase/LRE-like region" evidence="1">
    <location>
        <begin position="116"/>
        <end position="325"/>
    </location>
</feature>
<gene>
    <name evidence="2" type="ORF">K470DRAFT_211099</name>
</gene>
<reference evidence="2" key="1">
    <citation type="journal article" date="2020" name="Stud. Mycol.">
        <title>101 Dothideomycetes genomes: a test case for predicting lifestyles and emergence of pathogens.</title>
        <authorList>
            <person name="Haridas S."/>
            <person name="Albert R."/>
            <person name="Binder M."/>
            <person name="Bloem J."/>
            <person name="Labutti K."/>
            <person name="Salamov A."/>
            <person name="Andreopoulos B."/>
            <person name="Baker S."/>
            <person name="Barry K."/>
            <person name="Bills G."/>
            <person name="Bluhm B."/>
            <person name="Cannon C."/>
            <person name="Castanera R."/>
            <person name="Culley D."/>
            <person name="Daum C."/>
            <person name="Ezra D."/>
            <person name="Gonzalez J."/>
            <person name="Henrissat B."/>
            <person name="Kuo A."/>
            <person name="Liang C."/>
            <person name="Lipzen A."/>
            <person name="Lutzoni F."/>
            <person name="Magnuson J."/>
            <person name="Mondo S."/>
            <person name="Nolan M."/>
            <person name="Ohm R."/>
            <person name="Pangilinan J."/>
            <person name="Park H.-J."/>
            <person name="Ramirez L."/>
            <person name="Alfaro M."/>
            <person name="Sun H."/>
            <person name="Tritt A."/>
            <person name="Yoshinaga Y."/>
            <person name="Zwiers L.-H."/>
            <person name="Turgeon B."/>
            <person name="Goodwin S."/>
            <person name="Spatafora J."/>
            <person name="Crous P."/>
            <person name="Grigoriev I."/>
        </authorList>
    </citation>
    <scope>NUCLEOTIDE SEQUENCE</scope>
    <source>
        <strain evidence="2">CBS 480.64</strain>
    </source>
</reference>
<dbReference type="Pfam" id="PF08450">
    <property type="entry name" value="SGL"/>
    <property type="match status" value="1"/>
</dbReference>
<dbReference type="PANTHER" id="PTHR47064:SF2">
    <property type="entry name" value="SMP-30_GLUCONOLACTONASE_LRE-LIKE REGION DOMAIN-CONTAINING PROTEIN-RELATED"/>
    <property type="match status" value="1"/>
</dbReference>
<organism evidence="2 3">
    <name type="scientific">Piedraia hortae CBS 480.64</name>
    <dbReference type="NCBI Taxonomy" id="1314780"/>
    <lineage>
        <taxon>Eukaryota</taxon>
        <taxon>Fungi</taxon>
        <taxon>Dikarya</taxon>
        <taxon>Ascomycota</taxon>
        <taxon>Pezizomycotina</taxon>
        <taxon>Dothideomycetes</taxon>
        <taxon>Dothideomycetidae</taxon>
        <taxon>Capnodiales</taxon>
        <taxon>Piedraiaceae</taxon>
        <taxon>Piedraia</taxon>
    </lineage>
</organism>
<proteinExistence type="predicted"/>
<dbReference type="OrthoDB" id="423498at2759"/>
<dbReference type="PANTHER" id="PTHR47064">
    <property type="entry name" value="PUTATIVE (AFU_ORTHOLOGUE AFUA_1G08990)-RELATED"/>
    <property type="match status" value="1"/>
</dbReference>
<dbReference type="InterPro" id="IPR011042">
    <property type="entry name" value="6-blade_b-propeller_TolB-like"/>
</dbReference>
<dbReference type="SUPFAM" id="SSF63829">
    <property type="entry name" value="Calcium-dependent phosphotriesterase"/>
    <property type="match status" value="1"/>
</dbReference>
<dbReference type="InterPro" id="IPR052988">
    <property type="entry name" value="Oryzine_lactonohydrolase"/>
</dbReference>
<dbReference type="EMBL" id="MU005962">
    <property type="protein sequence ID" value="KAF2863185.1"/>
    <property type="molecule type" value="Genomic_DNA"/>
</dbReference>
<evidence type="ECO:0000313" key="3">
    <source>
        <dbReference type="Proteomes" id="UP000799421"/>
    </source>
</evidence>
<keyword evidence="3" id="KW-1185">Reference proteome</keyword>
<dbReference type="AlphaFoldDB" id="A0A6A7C885"/>
<dbReference type="InterPro" id="IPR013658">
    <property type="entry name" value="SGL"/>
</dbReference>
<dbReference type="Proteomes" id="UP000799421">
    <property type="component" value="Unassembled WGS sequence"/>
</dbReference>
<dbReference type="Gene3D" id="2.120.10.30">
    <property type="entry name" value="TolB, C-terminal domain"/>
    <property type="match status" value="1"/>
</dbReference>
<sequence>MVNITFVDWHHLATSLTYAYSIQSLTNASTDAVSFISYTDKFTNSILGANATSELILHLPYQAFHEAGAFYRATGKLYASSNWANDLENPINVTVIDVLNGDKVTSVRYDGLQNANGGATMYYADPEGGVNGTESQKLVFCDQGDFNHPAQLIEVDPVRNKTKVLLDNFLGRNFSSINDVTQHPVTGDLYFTDVPYAYWQDFRPPPELRPQVYRFSPTTGVVVAVADDFVAPNGVEFSPDGTYLYVTDTGKLTKEIDATRPSSIYRFEVTKAGRLRNRELFAYVDTGFPDGIHTDTEGNVWSGCGDGINVWDPEGVLLGKLSVGNGGSNNFAFIAGGIYVFNNYRLFKVGMKAVGRNVRKDFGV</sequence>
<protein>
    <submittedName>
        <fullName evidence="2">Calcium-dependent phosphotriesterase</fullName>
    </submittedName>
</protein>
<name>A0A6A7C885_9PEZI</name>
<evidence type="ECO:0000313" key="2">
    <source>
        <dbReference type="EMBL" id="KAF2863185.1"/>
    </source>
</evidence>